<dbReference type="Proteomes" id="UP000065521">
    <property type="component" value="Unassembled WGS sequence"/>
</dbReference>
<evidence type="ECO:0000313" key="2">
    <source>
        <dbReference type="EMBL" id="KUZ81349.1"/>
    </source>
</evidence>
<evidence type="ECO:0000259" key="1">
    <source>
        <dbReference type="Pfam" id="PF07007"/>
    </source>
</evidence>
<evidence type="ECO:0000313" key="3">
    <source>
        <dbReference type="Proteomes" id="UP000065521"/>
    </source>
</evidence>
<organism evidence="2 3">
    <name type="scientific">Burkholderia ubonensis</name>
    <dbReference type="NCBI Taxonomy" id="101571"/>
    <lineage>
        <taxon>Bacteria</taxon>
        <taxon>Pseudomonadati</taxon>
        <taxon>Pseudomonadota</taxon>
        <taxon>Betaproteobacteria</taxon>
        <taxon>Burkholderiales</taxon>
        <taxon>Burkholderiaceae</taxon>
        <taxon>Burkholderia</taxon>
        <taxon>Burkholderia cepacia complex</taxon>
    </lineage>
</organism>
<protein>
    <recommendedName>
        <fullName evidence="1">Lysozyme inhibitor LprI-like N-terminal domain-containing protein</fullName>
    </recommendedName>
</protein>
<name>A0A102LUC9_9BURK</name>
<dbReference type="PANTHER" id="PTHR39176">
    <property type="entry name" value="PERIPLASMIC PROTEIN-RELATED"/>
    <property type="match status" value="1"/>
</dbReference>
<sequence length="133" mass="14109">MRVFTGLLLLLAVAANAHAQANCANAADQASMSACAERAYRKSDAELNRAYEAVTARLRANRPLAEKLVSAQRAWVAYRDAECGFSSAGAEGGSVHPMVVSMCLDDLTKARTESLQGYLSCEEGDLACPVPAK</sequence>
<dbReference type="InterPro" id="IPR009739">
    <property type="entry name" value="LprI-like_N"/>
</dbReference>
<feature type="domain" description="Lysozyme inhibitor LprI-like N-terminal" evidence="1">
    <location>
        <begin position="23"/>
        <end position="115"/>
    </location>
</feature>
<reference evidence="2 3" key="1">
    <citation type="submission" date="2015-11" db="EMBL/GenBank/DDBJ databases">
        <title>Expanding the genomic diversity of Burkholderia species for the development of highly accurate diagnostics.</title>
        <authorList>
            <person name="Sahl J."/>
            <person name="Keim P."/>
            <person name="Wagner D."/>
        </authorList>
    </citation>
    <scope>NUCLEOTIDE SEQUENCE [LARGE SCALE GENOMIC DNA]</scope>
    <source>
        <strain evidence="2 3">RF32-BP4</strain>
    </source>
</reference>
<dbReference type="PANTHER" id="PTHR39176:SF1">
    <property type="entry name" value="PERIPLASMIC PROTEIN"/>
    <property type="match status" value="1"/>
</dbReference>
<dbReference type="RefSeq" id="WP_059614024.1">
    <property type="nucleotide sequence ID" value="NZ_CP013371.1"/>
</dbReference>
<gene>
    <name evidence="2" type="ORF">WI38_32375</name>
</gene>
<dbReference type="Pfam" id="PF07007">
    <property type="entry name" value="LprI"/>
    <property type="match status" value="1"/>
</dbReference>
<dbReference type="EMBL" id="LOTN01000072">
    <property type="protein sequence ID" value="KUZ81349.1"/>
    <property type="molecule type" value="Genomic_DNA"/>
</dbReference>
<dbReference type="Gene3D" id="1.20.1270.180">
    <property type="match status" value="1"/>
</dbReference>
<proteinExistence type="predicted"/>
<dbReference type="AlphaFoldDB" id="A0A102LUC9"/>
<comment type="caution">
    <text evidence="2">The sequence shown here is derived from an EMBL/GenBank/DDBJ whole genome shotgun (WGS) entry which is preliminary data.</text>
</comment>
<accession>A0A102LUC9</accession>